<feature type="chain" id="PRO_5011658046" description="TonB-dependent Receptor Plug Domain" evidence="1">
    <location>
        <begin position="19"/>
        <end position="43"/>
    </location>
</feature>
<gene>
    <name evidence="2" type="ORF">SAMN04488511_103282</name>
</gene>
<keyword evidence="1" id="KW-0732">Signal</keyword>
<keyword evidence="3" id="KW-1185">Reference proteome</keyword>
<dbReference type="Proteomes" id="UP000198836">
    <property type="component" value="Unassembled WGS sequence"/>
</dbReference>
<dbReference type="RefSeq" id="WP_262987379.1">
    <property type="nucleotide sequence ID" value="NZ_FOJM01000003.1"/>
</dbReference>
<accession>A0A1I0SUK7</accession>
<dbReference type="AlphaFoldDB" id="A0A1I0SUK7"/>
<evidence type="ECO:0000256" key="1">
    <source>
        <dbReference type="SAM" id="SignalP"/>
    </source>
</evidence>
<feature type="signal peptide" evidence="1">
    <location>
        <begin position="1"/>
        <end position="18"/>
    </location>
</feature>
<protein>
    <recommendedName>
        <fullName evidence="4">TonB-dependent Receptor Plug Domain</fullName>
    </recommendedName>
</protein>
<evidence type="ECO:0000313" key="2">
    <source>
        <dbReference type="EMBL" id="SFA43210.1"/>
    </source>
</evidence>
<organism evidence="2 3">
    <name type="scientific">Pedobacter suwonensis</name>
    <dbReference type="NCBI Taxonomy" id="332999"/>
    <lineage>
        <taxon>Bacteria</taxon>
        <taxon>Pseudomonadati</taxon>
        <taxon>Bacteroidota</taxon>
        <taxon>Sphingobacteriia</taxon>
        <taxon>Sphingobacteriales</taxon>
        <taxon>Sphingobacteriaceae</taxon>
        <taxon>Pedobacter</taxon>
    </lineage>
</organism>
<proteinExistence type="predicted"/>
<evidence type="ECO:0008006" key="4">
    <source>
        <dbReference type="Google" id="ProtNLM"/>
    </source>
</evidence>
<reference evidence="3" key="1">
    <citation type="submission" date="2016-10" db="EMBL/GenBank/DDBJ databases">
        <authorList>
            <person name="Varghese N."/>
            <person name="Submissions S."/>
        </authorList>
    </citation>
    <scope>NUCLEOTIDE SEQUENCE [LARGE SCALE GENOMIC DNA]</scope>
    <source>
        <strain evidence="3">DSM 18130</strain>
    </source>
</reference>
<sequence>MKRAILFLLLFSVTTTFAQKKLKVVRATSTSVDIKDALPEVVI</sequence>
<evidence type="ECO:0000313" key="3">
    <source>
        <dbReference type="Proteomes" id="UP000198836"/>
    </source>
</evidence>
<name>A0A1I0SUK7_9SPHI</name>
<dbReference type="EMBL" id="FOJM01000003">
    <property type="protein sequence ID" value="SFA43210.1"/>
    <property type="molecule type" value="Genomic_DNA"/>
</dbReference>